<evidence type="ECO:0000256" key="11">
    <source>
        <dbReference type="ARBA" id="ARBA00022737"/>
    </source>
</evidence>
<comment type="similarity">
    <text evidence="2">Belongs to the protein kinase superfamily. Ser/Thr protein kinase family.</text>
</comment>
<dbReference type="Pfam" id="PF08263">
    <property type="entry name" value="LRRNT_2"/>
    <property type="match status" value="1"/>
</dbReference>
<dbReference type="SMART" id="SM00369">
    <property type="entry name" value="LRR_TYP"/>
    <property type="match status" value="4"/>
</dbReference>
<dbReference type="EC" id="2.7.11.1" evidence="3"/>
<dbReference type="GO" id="GO:0009653">
    <property type="term" value="P:anatomical structure morphogenesis"/>
    <property type="evidence" value="ECO:0007669"/>
    <property type="project" value="UniProtKB-ARBA"/>
</dbReference>
<evidence type="ECO:0000256" key="6">
    <source>
        <dbReference type="ARBA" id="ARBA00022553"/>
    </source>
</evidence>
<dbReference type="Gramene" id="TraesCS6B03G0009200.1">
    <property type="protein sequence ID" value="TraesCS6B03G0009200.1.CDS"/>
    <property type="gene ID" value="TraesCS6B03G0009200"/>
</dbReference>
<evidence type="ECO:0000256" key="5">
    <source>
        <dbReference type="ARBA" id="ARBA00022527"/>
    </source>
</evidence>
<accession>A0A3B6PFZ6</accession>
<feature type="region of interest" description="Disordered" evidence="22">
    <location>
        <begin position="1"/>
        <end position="49"/>
    </location>
</feature>
<evidence type="ECO:0000256" key="15">
    <source>
        <dbReference type="ARBA" id="ARBA00022989"/>
    </source>
</evidence>
<dbReference type="AlphaFoldDB" id="A0A3B6PFZ6"/>
<dbReference type="InterPro" id="IPR032675">
    <property type="entry name" value="LRR_dom_sf"/>
</dbReference>
<keyword evidence="18" id="KW-0325">Glycoprotein</keyword>
<dbReference type="PRINTS" id="PR00019">
    <property type="entry name" value="LEURICHRPT"/>
</dbReference>
<dbReference type="FunFam" id="3.80.10.10:FF:000400">
    <property type="entry name" value="Nuclear pore complex protein NUP107"/>
    <property type="match status" value="1"/>
</dbReference>
<evidence type="ECO:0000256" key="4">
    <source>
        <dbReference type="ARBA" id="ARBA00022475"/>
    </source>
</evidence>
<dbReference type="PROSITE" id="PS00107">
    <property type="entry name" value="PROTEIN_KINASE_ATP"/>
    <property type="match status" value="1"/>
</dbReference>
<feature type="domain" description="Protein kinase" evidence="24">
    <location>
        <begin position="736"/>
        <end position="989"/>
    </location>
</feature>
<keyword evidence="9 23" id="KW-0812">Transmembrane</keyword>
<keyword evidence="11" id="KW-0677">Repeat</keyword>
<evidence type="ECO:0000256" key="21">
    <source>
        <dbReference type="PROSITE-ProRule" id="PRU10141"/>
    </source>
</evidence>
<feature type="binding site" evidence="21">
    <location>
        <position position="764"/>
    </location>
    <ligand>
        <name>ATP</name>
        <dbReference type="ChEBI" id="CHEBI:30616"/>
    </ligand>
</feature>
<keyword evidence="4" id="KW-1003">Cell membrane</keyword>
<dbReference type="OrthoDB" id="676979at2759"/>
<sequence>MISRWPMTETTAAAATAPRDEAATATRDPVFSWNGEREGTEQPTLDWPTSYKTEGEHFIRLAPIGRLASSTREKLPGTHTKIDAGGHKFTKSRSSVYDNHRIRALRDMAHSYIPTMLMAPSFMLILLMAVSSPAPSNYTDLAALLAFRSQLSDPLAIVTNNWTTNVSFCSWIGVSCSRRHHQRVTALELSGIPLQGELSPHLGNLSFLHTLNLTNTNLAGSIPTDLGRLARLRYLDLGYNSLLDTIPSIVGNLTRLQFLVLNFNQLSGQIPIEVRNMHNLRYLSLERNYISRLVPNFSFDGTPSLSHIYVQNNSLSGSIPSCIGSLLMLQVVQLQRNQLSGHAPLTIFNMSRIVDMRLGINNLTGHIPSNRSFSLPMLQLTGPVPSTLGNNIHLVYIDIRDNHLQGDLSFFASLCNCRQLQTLAISNNPFSGGIPSYFGNLSASLAAFEANNNHLVGGLPATLSNLSGLHGISISDNYLTKKIPESIYKLENLQALAFSGNRIIGPIPVQFGMLRNIVVLELQDNKLSGSIPDAMGNLTMLEYITLSYNHLSSNIPSSLFHGNLIGLDMSHNSLTGALPSDLDHMQNSFGRLTNLATLDLSSNNLSGTIPDYLANFTYLSYLNLSCNRLEGQIPNEGVFSNLTLQSLMGNGGLCGAPRLGLPSCIQKSHPTYGRHILNFILPVVIIGVGAFVALLYLMIRNKSKKQLDVMTSTTMTDLISHRLVSYHEIIRATENFNEDNLLGAGIFGKVFKGKLDDGLMVAIKVLDIQVEQAMRSFDTECQVLRMARHRNLIHILNACSNLDFKALLLQYMPNGSLEKHLHVETREPLGFIERLDIMLGVSEAMEYLHHHHFQVVLHCDLKPSNVLFDDDMTPHVADFGIAKLLLRDDNSMVSASMPGTIGYIAPELAYMGKASRKTDVFSFGIMMLEVFTGRRPTDPMFVGESSLRRWVTQAFPEKLVDVMDEKLQKDEAMRLVYHRQTLGTSVPSLSITCNTNFLMSTFKLGLECSSGSPGQKASMSEVVVRLKKIKKDYSAFTAATQSRTA</sequence>
<evidence type="ECO:0000256" key="13">
    <source>
        <dbReference type="ARBA" id="ARBA00022777"/>
    </source>
</evidence>
<dbReference type="FunFam" id="3.30.200.20:FF:000661">
    <property type="entry name" value="Serine-threonine protein kinase plant-type"/>
    <property type="match status" value="1"/>
</dbReference>
<evidence type="ECO:0000256" key="1">
    <source>
        <dbReference type="ARBA" id="ARBA00004162"/>
    </source>
</evidence>
<evidence type="ECO:0000256" key="17">
    <source>
        <dbReference type="ARBA" id="ARBA00023170"/>
    </source>
</evidence>
<dbReference type="Pfam" id="PF07714">
    <property type="entry name" value="PK_Tyr_Ser-Thr"/>
    <property type="match status" value="1"/>
</dbReference>
<dbReference type="InterPro" id="IPR013210">
    <property type="entry name" value="LRR_N_plant-typ"/>
</dbReference>
<evidence type="ECO:0000256" key="23">
    <source>
        <dbReference type="SAM" id="Phobius"/>
    </source>
</evidence>
<keyword evidence="15 23" id="KW-1133">Transmembrane helix</keyword>
<reference evidence="25" key="1">
    <citation type="submission" date="2018-08" db="EMBL/GenBank/DDBJ databases">
        <authorList>
            <person name="Rossello M."/>
        </authorList>
    </citation>
    <scope>NUCLEOTIDE SEQUENCE [LARGE SCALE GENOMIC DNA]</scope>
    <source>
        <strain evidence="25">cv. Chinese Spring</strain>
    </source>
</reference>
<evidence type="ECO:0000256" key="2">
    <source>
        <dbReference type="ARBA" id="ARBA00008684"/>
    </source>
</evidence>
<evidence type="ECO:0000256" key="9">
    <source>
        <dbReference type="ARBA" id="ARBA00022692"/>
    </source>
</evidence>
<dbReference type="SUPFAM" id="SSF56112">
    <property type="entry name" value="Protein kinase-like (PK-like)"/>
    <property type="match status" value="1"/>
</dbReference>
<dbReference type="PANTHER" id="PTHR27008:SF497">
    <property type="entry name" value="OS11G0695000 PROTEIN"/>
    <property type="match status" value="1"/>
</dbReference>
<keyword evidence="26" id="KW-1185">Reference proteome</keyword>
<evidence type="ECO:0000256" key="20">
    <source>
        <dbReference type="ARBA" id="ARBA00048679"/>
    </source>
</evidence>
<comment type="subcellular location">
    <subcellularLocation>
        <location evidence="1">Cell membrane</location>
        <topology evidence="1">Single-pass membrane protein</topology>
    </subcellularLocation>
</comment>
<evidence type="ECO:0000256" key="14">
    <source>
        <dbReference type="ARBA" id="ARBA00022840"/>
    </source>
</evidence>
<dbReference type="EnsemblPlants" id="TraesCS6B02G009000.1">
    <property type="protein sequence ID" value="TraesCS6B02G009000.1"/>
    <property type="gene ID" value="TraesCS6B02G009000"/>
</dbReference>
<comment type="catalytic activity">
    <reaction evidence="20">
        <text>L-seryl-[protein] + ATP = O-phospho-L-seryl-[protein] + ADP + H(+)</text>
        <dbReference type="Rhea" id="RHEA:17989"/>
        <dbReference type="Rhea" id="RHEA-COMP:9863"/>
        <dbReference type="Rhea" id="RHEA-COMP:11604"/>
        <dbReference type="ChEBI" id="CHEBI:15378"/>
        <dbReference type="ChEBI" id="CHEBI:29999"/>
        <dbReference type="ChEBI" id="CHEBI:30616"/>
        <dbReference type="ChEBI" id="CHEBI:83421"/>
        <dbReference type="ChEBI" id="CHEBI:456216"/>
        <dbReference type="EC" id="2.7.11.1"/>
    </reaction>
</comment>
<keyword evidence="13" id="KW-0418">Kinase</keyword>
<dbReference type="STRING" id="4565.A0A3B6PFZ6"/>
<dbReference type="Gene3D" id="3.30.200.20">
    <property type="entry name" value="Phosphorylase Kinase, domain 1"/>
    <property type="match status" value="1"/>
</dbReference>
<evidence type="ECO:0000256" key="10">
    <source>
        <dbReference type="ARBA" id="ARBA00022729"/>
    </source>
</evidence>
<dbReference type="FunFam" id="3.80.10.10:FF:000095">
    <property type="entry name" value="LRR receptor-like serine/threonine-protein kinase GSO1"/>
    <property type="match status" value="1"/>
</dbReference>
<dbReference type="InterPro" id="IPR001611">
    <property type="entry name" value="Leu-rich_rpt"/>
</dbReference>
<dbReference type="PROSITE" id="PS50011">
    <property type="entry name" value="PROTEIN_KINASE_DOM"/>
    <property type="match status" value="1"/>
</dbReference>
<keyword evidence="14 21" id="KW-0067">ATP-binding</keyword>
<feature type="compositionally biased region" description="Low complexity" evidence="22">
    <location>
        <begin position="8"/>
        <end position="28"/>
    </location>
</feature>
<evidence type="ECO:0000256" key="19">
    <source>
        <dbReference type="ARBA" id="ARBA00047899"/>
    </source>
</evidence>
<dbReference type="InterPro" id="IPR017441">
    <property type="entry name" value="Protein_kinase_ATP_BS"/>
</dbReference>
<keyword evidence="5" id="KW-0723">Serine/threonine-protein kinase</keyword>
<dbReference type="Pfam" id="PF00560">
    <property type="entry name" value="LRR_1"/>
    <property type="match status" value="8"/>
</dbReference>
<feature type="transmembrane region" description="Helical" evidence="23">
    <location>
        <begin position="676"/>
        <end position="697"/>
    </location>
</feature>
<reference evidence="25" key="2">
    <citation type="submission" date="2018-10" db="UniProtKB">
        <authorList>
            <consortium name="EnsemblPlants"/>
        </authorList>
    </citation>
    <scope>IDENTIFICATION</scope>
</reference>
<dbReference type="InterPro" id="IPR000719">
    <property type="entry name" value="Prot_kinase_dom"/>
</dbReference>
<keyword evidence="7" id="KW-0433">Leucine-rich repeat</keyword>
<evidence type="ECO:0000256" key="12">
    <source>
        <dbReference type="ARBA" id="ARBA00022741"/>
    </source>
</evidence>
<comment type="catalytic activity">
    <reaction evidence="19">
        <text>L-threonyl-[protein] + ATP = O-phospho-L-threonyl-[protein] + ADP + H(+)</text>
        <dbReference type="Rhea" id="RHEA:46608"/>
        <dbReference type="Rhea" id="RHEA-COMP:11060"/>
        <dbReference type="Rhea" id="RHEA-COMP:11605"/>
        <dbReference type="ChEBI" id="CHEBI:15378"/>
        <dbReference type="ChEBI" id="CHEBI:30013"/>
        <dbReference type="ChEBI" id="CHEBI:30616"/>
        <dbReference type="ChEBI" id="CHEBI:61977"/>
        <dbReference type="ChEBI" id="CHEBI:456216"/>
        <dbReference type="EC" id="2.7.11.1"/>
    </reaction>
</comment>
<evidence type="ECO:0000256" key="7">
    <source>
        <dbReference type="ARBA" id="ARBA00022614"/>
    </source>
</evidence>
<dbReference type="InterPro" id="IPR001245">
    <property type="entry name" value="Ser-Thr/Tyr_kinase_cat_dom"/>
</dbReference>
<organism evidence="25">
    <name type="scientific">Triticum aestivum</name>
    <name type="common">Wheat</name>
    <dbReference type="NCBI Taxonomy" id="4565"/>
    <lineage>
        <taxon>Eukaryota</taxon>
        <taxon>Viridiplantae</taxon>
        <taxon>Streptophyta</taxon>
        <taxon>Embryophyta</taxon>
        <taxon>Tracheophyta</taxon>
        <taxon>Spermatophyta</taxon>
        <taxon>Magnoliopsida</taxon>
        <taxon>Liliopsida</taxon>
        <taxon>Poales</taxon>
        <taxon>Poaceae</taxon>
        <taxon>BOP clade</taxon>
        <taxon>Pooideae</taxon>
        <taxon>Triticodae</taxon>
        <taxon>Triticeae</taxon>
        <taxon>Triticinae</taxon>
        <taxon>Triticum</taxon>
    </lineage>
</organism>
<dbReference type="Proteomes" id="UP000019116">
    <property type="component" value="Chromosome 6B"/>
</dbReference>
<keyword evidence="17" id="KW-0675">Receptor</keyword>
<keyword evidence="12 21" id="KW-0547">Nucleotide-binding</keyword>
<evidence type="ECO:0000256" key="18">
    <source>
        <dbReference type="ARBA" id="ARBA00023180"/>
    </source>
</evidence>
<dbReference type="InterPro" id="IPR051809">
    <property type="entry name" value="Plant_receptor-like_S/T_kinase"/>
</dbReference>
<dbReference type="GO" id="GO:0099402">
    <property type="term" value="P:plant organ development"/>
    <property type="evidence" value="ECO:0007669"/>
    <property type="project" value="UniProtKB-ARBA"/>
</dbReference>
<evidence type="ECO:0000313" key="26">
    <source>
        <dbReference type="Proteomes" id="UP000019116"/>
    </source>
</evidence>
<name>A0A3B6PFZ6_WHEAT</name>
<dbReference type="Gene3D" id="1.10.510.10">
    <property type="entry name" value="Transferase(Phosphotransferase) domain 1"/>
    <property type="match status" value="1"/>
</dbReference>
<keyword evidence="6" id="KW-0597">Phosphoprotein</keyword>
<evidence type="ECO:0000256" key="16">
    <source>
        <dbReference type="ARBA" id="ARBA00023136"/>
    </source>
</evidence>
<dbReference type="GO" id="GO:0004674">
    <property type="term" value="F:protein serine/threonine kinase activity"/>
    <property type="evidence" value="ECO:0007669"/>
    <property type="project" value="UniProtKB-KW"/>
</dbReference>
<evidence type="ECO:0000256" key="8">
    <source>
        <dbReference type="ARBA" id="ARBA00022679"/>
    </source>
</evidence>
<protein>
    <recommendedName>
        <fullName evidence="3">non-specific serine/threonine protein kinase</fullName>
        <ecNumber evidence="3">2.7.11.1</ecNumber>
    </recommendedName>
</protein>
<dbReference type="OMA" id="HEPREHE"/>
<dbReference type="PANTHER" id="PTHR27008">
    <property type="entry name" value="OS04G0122200 PROTEIN"/>
    <property type="match status" value="1"/>
</dbReference>
<dbReference type="SUPFAM" id="SSF52058">
    <property type="entry name" value="L domain-like"/>
    <property type="match status" value="2"/>
</dbReference>
<dbReference type="Gramene" id="TraesCS6B02G009000.1">
    <property type="protein sequence ID" value="TraesCS6B02G009000.1"/>
    <property type="gene ID" value="TraesCS6B02G009000"/>
</dbReference>
<proteinExistence type="inferred from homology"/>
<dbReference type="GO" id="GO:0005886">
    <property type="term" value="C:plasma membrane"/>
    <property type="evidence" value="ECO:0007669"/>
    <property type="project" value="UniProtKB-SubCell"/>
</dbReference>
<evidence type="ECO:0000259" key="24">
    <source>
        <dbReference type="PROSITE" id="PS50011"/>
    </source>
</evidence>
<keyword evidence="8" id="KW-0808">Transferase</keyword>
<dbReference type="InterPro" id="IPR011009">
    <property type="entry name" value="Kinase-like_dom_sf"/>
</dbReference>
<evidence type="ECO:0000256" key="3">
    <source>
        <dbReference type="ARBA" id="ARBA00012513"/>
    </source>
</evidence>
<dbReference type="GO" id="GO:0005524">
    <property type="term" value="F:ATP binding"/>
    <property type="evidence" value="ECO:0007669"/>
    <property type="project" value="UniProtKB-UniRule"/>
</dbReference>
<keyword evidence="16 23" id="KW-0472">Membrane</keyword>
<dbReference type="Gene3D" id="3.80.10.10">
    <property type="entry name" value="Ribonuclease Inhibitor"/>
    <property type="match status" value="3"/>
</dbReference>
<dbReference type="FunFam" id="1.10.510.10:FF:000358">
    <property type="entry name" value="Putative leucine-rich repeat receptor-like serine/threonine-protein kinase"/>
    <property type="match status" value="1"/>
</dbReference>
<feature type="transmembrane region" description="Helical" evidence="23">
    <location>
        <begin position="111"/>
        <end position="130"/>
    </location>
</feature>
<dbReference type="SMART" id="SM00220">
    <property type="entry name" value="S_TKc"/>
    <property type="match status" value="1"/>
</dbReference>
<dbReference type="SMR" id="A0A3B6PFZ6"/>
<evidence type="ECO:0000256" key="22">
    <source>
        <dbReference type="SAM" id="MobiDB-lite"/>
    </source>
</evidence>
<dbReference type="InterPro" id="IPR003591">
    <property type="entry name" value="Leu-rich_rpt_typical-subtyp"/>
</dbReference>
<dbReference type="PROSITE" id="PS00108">
    <property type="entry name" value="PROTEIN_KINASE_ST"/>
    <property type="match status" value="1"/>
</dbReference>
<keyword evidence="10" id="KW-0732">Signal</keyword>
<evidence type="ECO:0000313" key="25">
    <source>
        <dbReference type="EnsemblPlants" id="TraesCS6B02G009000.1"/>
    </source>
</evidence>
<dbReference type="InterPro" id="IPR008271">
    <property type="entry name" value="Ser/Thr_kinase_AS"/>
</dbReference>